<keyword evidence="3" id="KW-1185">Reference proteome</keyword>
<proteinExistence type="predicted"/>
<dbReference type="PANTHER" id="PTHR43649:SF12">
    <property type="entry name" value="DIACETYLCHITOBIOSE BINDING PROTEIN DASA"/>
    <property type="match status" value="1"/>
</dbReference>
<dbReference type="PANTHER" id="PTHR43649">
    <property type="entry name" value="ARABINOSE-BINDING PROTEIN-RELATED"/>
    <property type="match status" value="1"/>
</dbReference>
<reference evidence="1" key="1">
    <citation type="submission" date="2017-05" db="EMBL/GenBank/DDBJ databases">
        <title>The Genome Sequence of Enterococcus sp. 9E7_DIV0242.</title>
        <authorList>
            <consortium name="The Broad Institute Genomics Platform"/>
            <consortium name="The Broad Institute Genomic Center for Infectious Diseases"/>
            <person name="Earl A."/>
            <person name="Manson A."/>
            <person name="Schwartman J."/>
            <person name="Gilmore M."/>
            <person name="Abouelleil A."/>
            <person name="Cao P."/>
            <person name="Chapman S."/>
            <person name="Cusick C."/>
            <person name="Shea T."/>
            <person name="Young S."/>
            <person name="Neafsey D."/>
            <person name="Nusbaum C."/>
            <person name="Birren B."/>
        </authorList>
    </citation>
    <scope>NUCLEOTIDE SEQUENCE [LARGE SCALE GENOMIC DNA]</scope>
    <source>
        <strain evidence="1">9E7_DIV0242</strain>
    </source>
</reference>
<dbReference type="EMBL" id="CP147247">
    <property type="protein sequence ID" value="WYJ89489.1"/>
    <property type="molecule type" value="Genomic_DNA"/>
</dbReference>
<dbReference type="Pfam" id="PF01547">
    <property type="entry name" value="SBP_bac_1"/>
    <property type="match status" value="1"/>
</dbReference>
<evidence type="ECO:0000313" key="1">
    <source>
        <dbReference type="EMBL" id="OTP06754.1"/>
    </source>
</evidence>
<gene>
    <name evidence="2" type="ORF">A5888_001211</name>
    <name evidence="1" type="ORF">A5888_004193</name>
</gene>
<reference evidence="2" key="3">
    <citation type="submission" date="2024-03" db="EMBL/GenBank/DDBJ databases">
        <title>The Genome Sequence of Enterococcus sp. DIV0242b.</title>
        <authorList>
            <consortium name="The Broad Institute Genomics Platform"/>
            <consortium name="The Broad Institute Microbial Omics Core"/>
            <consortium name="The Broad Institute Genomic Center for Infectious Diseases"/>
            <person name="Earl A."/>
            <person name="Manson A."/>
            <person name="Gilmore M."/>
            <person name="Schwartman J."/>
            <person name="Shea T."/>
            <person name="Abouelleil A."/>
            <person name="Cao P."/>
            <person name="Chapman S."/>
            <person name="Cusick C."/>
            <person name="Young S."/>
            <person name="Neafsey D."/>
            <person name="Nusbaum C."/>
            <person name="Birren B."/>
        </authorList>
    </citation>
    <scope>NUCLEOTIDE SEQUENCE</scope>
    <source>
        <strain evidence="2">9E7_DIV0242</strain>
    </source>
</reference>
<dbReference type="AlphaFoldDB" id="A0A242JV28"/>
<dbReference type="PROSITE" id="PS51257">
    <property type="entry name" value="PROKAR_LIPOPROTEIN"/>
    <property type="match status" value="1"/>
</dbReference>
<dbReference type="InterPro" id="IPR006059">
    <property type="entry name" value="SBP"/>
</dbReference>
<dbReference type="Proteomes" id="UP000195141">
    <property type="component" value="Chromosome"/>
</dbReference>
<evidence type="ECO:0000313" key="2">
    <source>
        <dbReference type="EMBL" id="WYJ89489.1"/>
    </source>
</evidence>
<keyword evidence="2" id="KW-0813">Transport</keyword>
<dbReference type="CDD" id="cd13585">
    <property type="entry name" value="PBP2_TMBP_like"/>
    <property type="match status" value="1"/>
</dbReference>
<keyword evidence="2" id="KW-0762">Sugar transport</keyword>
<reference evidence="2" key="2">
    <citation type="submission" date="2017-05" db="EMBL/GenBank/DDBJ databases">
        <authorList>
            <consortium name="The Broad Institute Genomics Platform"/>
            <consortium name="The Broad Institute Genomic Center for Infectious Diseases"/>
            <person name="Earl A."/>
            <person name="Manson A."/>
            <person name="Schwartman J."/>
            <person name="Gilmore M."/>
            <person name="Abouelleil A."/>
            <person name="Cao P."/>
            <person name="Chapman S."/>
            <person name="Cusick C."/>
            <person name="Shea T."/>
            <person name="Young S."/>
            <person name="Neafsey D."/>
            <person name="Nusbaum C."/>
            <person name="Birren B."/>
        </authorList>
    </citation>
    <scope>NUCLEOTIDE SEQUENCE</scope>
    <source>
        <strain evidence="2">9E7_DIV0242</strain>
    </source>
</reference>
<dbReference type="Gene3D" id="3.40.190.10">
    <property type="entry name" value="Periplasmic binding protein-like II"/>
    <property type="match status" value="1"/>
</dbReference>
<accession>A0A242JV28</accession>
<evidence type="ECO:0000313" key="3">
    <source>
        <dbReference type="Proteomes" id="UP000195141"/>
    </source>
</evidence>
<dbReference type="EMBL" id="NGMM01000020">
    <property type="protein sequence ID" value="OTP06754.1"/>
    <property type="molecule type" value="Genomic_DNA"/>
</dbReference>
<dbReference type="SUPFAM" id="SSF53850">
    <property type="entry name" value="Periplasmic binding protein-like II"/>
    <property type="match status" value="1"/>
</dbReference>
<organism evidence="1">
    <name type="scientific">Candidatus Enterococcus clewellii</name>
    <dbReference type="NCBI Taxonomy" id="1834193"/>
    <lineage>
        <taxon>Bacteria</taxon>
        <taxon>Bacillati</taxon>
        <taxon>Bacillota</taxon>
        <taxon>Bacilli</taxon>
        <taxon>Lactobacillales</taxon>
        <taxon>Enterococcaceae</taxon>
        <taxon>Enterococcus</taxon>
    </lineage>
</organism>
<sequence>MEMMWKKVTVGLLAVVAGLGLLAGCGGSNDKASSGSDDGKVKIKFSAWDKFPDNIIEEFNKENPNIEIELVQIPDSDYSQKINQMLVGGTAPDVILSFETDLPKFADSGSIISLEDYLADTDKIDTDDFIPAVQALNEETGGNYGLPWAYASEILFYNKDMFDAAGVDYPTKDWTWDDFEKAAQKLTVSEGGKTTQWGADALTFRGLWWSLAGQGGDAVVKNGQLDLGDGLKSALEYQDKLTNELKVSPEPSAGDSVADLFSSGQAAMTRTGSWQILNYRDAEFNWDIETLPKGERAYNSLHTGFYTINAASKHPDEAWKFIEFMMSEKGQTLNSEWGSNPSALKSIAEQGAYKKEGKNGPSNWEVIERAGEEGEFGYVLINAASTTNLVNQFDAYLLGTTEMDDIFDKYIPNANQEIKDNQ</sequence>
<dbReference type="InterPro" id="IPR050490">
    <property type="entry name" value="Bact_solute-bd_prot1"/>
</dbReference>
<name>A0A242JV28_9ENTE</name>
<protein>
    <submittedName>
        <fullName evidence="2">Multiple sugar transport system substrate-binding protein</fullName>
    </submittedName>
</protein>